<dbReference type="EMBL" id="QASA01000001">
    <property type="protein sequence ID" value="RDC65097.1"/>
    <property type="molecule type" value="Genomic_DNA"/>
</dbReference>
<dbReference type="PANTHER" id="PTHR48111">
    <property type="entry name" value="REGULATOR OF RPOS"/>
    <property type="match status" value="1"/>
</dbReference>
<dbReference type="PROSITE" id="PS50110">
    <property type="entry name" value="RESPONSE_REGULATORY"/>
    <property type="match status" value="1"/>
</dbReference>
<evidence type="ECO:0000259" key="7">
    <source>
        <dbReference type="PROSITE" id="PS50110"/>
    </source>
</evidence>
<dbReference type="GO" id="GO:0006355">
    <property type="term" value="P:regulation of DNA-templated transcription"/>
    <property type="evidence" value="ECO:0007669"/>
    <property type="project" value="TreeGrafter"/>
</dbReference>
<keyword evidence="5" id="KW-0804">Transcription</keyword>
<comment type="caution">
    <text evidence="8">The sequence shown here is derived from an EMBL/GenBank/DDBJ whole genome shotgun (WGS) entry which is preliminary data.</text>
</comment>
<accession>A0A369QPB5</accession>
<dbReference type="SMART" id="SM00448">
    <property type="entry name" value="REC"/>
    <property type="match status" value="1"/>
</dbReference>
<dbReference type="SUPFAM" id="SSF52172">
    <property type="entry name" value="CheY-like"/>
    <property type="match status" value="1"/>
</dbReference>
<dbReference type="RefSeq" id="WP_115374164.1">
    <property type="nucleotide sequence ID" value="NZ_QASA01000001.1"/>
</dbReference>
<keyword evidence="1 6" id="KW-0597">Phosphoprotein</keyword>
<reference evidence="8 9" key="1">
    <citation type="submission" date="2018-04" db="EMBL/GenBank/DDBJ databases">
        <title>Adhaeribacter sp. HMF7616 genome sequencing and assembly.</title>
        <authorList>
            <person name="Kang H."/>
            <person name="Kang J."/>
            <person name="Cha I."/>
            <person name="Kim H."/>
            <person name="Joh K."/>
        </authorList>
    </citation>
    <scope>NUCLEOTIDE SEQUENCE [LARGE SCALE GENOMIC DNA]</scope>
    <source>
        <strain evidence="8 9">HMF7616</strain>
    </source>
</reference>
<dbReference type="Pfam" id="PF00072">
    <property type="entry name" value="Response_reg"/>
    <property type="match status" value="1"/>
</dbReference>
<dbReference type="GO" id="GO:0016301">
    <property type="term" value="F:kinase activity"/>
    <property type="evidence" value="ECO:0007669"/>
    <property type="project" value="UniProtKB-KW"/>
</dbReference>
<evidence type="ECO:0000256" key="5">
    <source>
        <dbReference type="ARBA" id="ARBA00023163"/>
    </source>
</evidence>
<keyword evidence="8" id="KW-0808">Transferase</keyword>
<dbReference type="InterPro" id="IPR001789">
    <property type="entry name" value="Sig_transdc_resp-reg_receiver"/>
</dbReference>
<keyword evidence="4" id="KW-0238">DNA-binding</keyword>
<dbReference type="CDD" id="cd17574">
    <property type="entry name" value="REC_OmpR"/>
    <property type="match status" value="1"/>
</dbReference>
<evidence type="ECO:0000256" key="6">
    <source>
        <dbReference type="PROSITE-ProRule" id="PRU00169"/>
    </source>
</evidence>
<dbReference type="InterPro" id="IPR039420">
    <property type="entry name" value="WalR-like"/>
</dbReference>
<dbReference type="GO" id="GO:0000156">
    <property type="term" value="F:phosphorelay response regulator activity"/>
    <property type="evidence" value="ECO:0007669"/>
    <property type="project" value="TreeGrafter"/>
</dbReference>
<dbReference type="InterPro" id="IPR011006">
    <property type="entry name" value="CheY-like_superfamily"/>
</dbReference>
<keyword evidence="8" id="KW-0418">Kinase</keyword>
<dbReference type="OrthoDB" id="9789181at2"/>
<keyword evidence="2" id="KW-0902">Two-component regulatory system</keyword>
<dbReference type="AlphaFoldDB" id="A0A369QPB5"/>
<feature type="domain" description="Response regulatory" evidence="7">
    <location>
        <begin position="2"/>
        <end position="116"/>
    </location>
</feature>
<dbReference type="GO" id="GO:0032993">
    <property type="term" value="C:protein-DNA complex"/>
    <property type="evidence" value="ECO:0007669"/>
    <property type="project" value="TreeGrafter"/>
</dbReference>
<protein>
    <submittedName>
        <fullName evidence="8">Sensor histidine kinase AruS</fullName>
    </submittedName>
</protein>
<dbReference type="Gene3D" id="3.40.50.2300">
    <property type="match status" value="1"/>
</dbReference>
<keyword evidence="9" id="KW-1185">Reference proteome</keyword>
<dbReference type="Proteomes" id="UP000253919">
    <property type="component" value="Unassembled WGS sequence"/>
</dbReference>
<keyword evidence="3" id="KW-0805">Transcription regulation</keyword>
<dbReference type="GO" id="GO:0005829">
    <property type="term" value="C:cytosol"/>
    <property type="evidence" value="ECO:0007669"/>
    <property type="project" value="TreeGrafter"/>
</dbReference>
<dbReference type="GO" id="GO:0000976">
    <property type="term" value="F:transcription cis-regulatory region binding"/>
    <property type="evidence" value="ECO:0007669"/>
    <property type="project" value="TreeGrafter"/>
</dbReference>
<feature type="modified residue" description="4-aspartylphosphate" evidence="6">
    <location>
        <position position="51"/>
    </location>
</feature>
<evidence type="ECO:0000313" key="8">
    <source>
        <dbReference type="EMBL" id="RDC65097.1"/>
    </source>
</evidence>
<proteinExistence type="predicted"/>
<dbReference type="PANTHER" id="PTHR48111:SF1">
    <property type="entry name" value="TWO-COMPONENT RESPONSE REGULATOR ORR33"/>
    <property type="match status" value="1"/>
</dbReference>
<gene>
    <name evidence="8" type="ORF">AHMF7616_03721</name>
</gene>
<name>A0A369QPB5_9BACT</name>
<evidence type="ECO:0000256" key="1">
    <source>
        <dbReference type="ARBA" id="ARBA00022553"/>
    </source>
</evidence>
<evidence type="ECO:0000256" key="4">
    <source>
        <dbReference type="ARBA" id="ARBA00023125"/>
    </source>
</evidence>
<organism evidence="8 9">
    <name type="scientific">Adhaeribacter pallidiroseus</name>
    <dbReference type="NCBI Taxonomy" id="2072847"/>
    <lineage>
        <taxon>Bacteria</taxon>
        <taxon>Pseudomonadati</taxon>
        <taxon>Bacteroidota</taxon>
        <taxon>Cytophagia</taxon>
        <taxon>Cytophagales</taxon>
        <taxon>Hymenobacteraceae</taxon>
        <taxon>Adhaeribacter</taxon>
    </lineage>
</organism>
<evidence type="ECO:0000313" key="9">
    <source>
        <dbReference type="Proteomes" id="UP000253919"/>
    </source>
</evidence>
<evidence type="ECO:0000256" key="2">
    <source>
        <dbReference type="ARBA" id="ARBA00023012"/>
    </source>
</evidence>
<sequence>MKILVAEDESITLATMQFRLKKDGHEVLIANNGQEALTLLQKHSPDLVITDIMMPFASGLEVLSFVKKQEKPVPVIVLSAMGQENVVVEAFTLGADDYITKPFSPNELALRVRRFALSTI</sequence>
<evidence type="ECO:0000256" key="3">
    <source>
        <dbReference type="ARBA" id="ARBA00023015"/>
    </source>
</evidence>